<dbReference type="PANTHER" id="PTHR30383">
    <property type="entry name" value="THIOESTERASE 1/PROTEASE 1/LYSOPHOSPHOLIPASE L1"/>
    <property type="match status" value="1"/>
</dbReference>
<sequence>MNAGAGGRRAVTLRHLLLLLTLACLAGCGKPARLATLPAGTPVLAFGDSITQGTGAAPGEDWPSHLTASSGWRVHNAGVAGDTAATARERIGDTLQATKPRLVIVELGGNDFLRRRPEAEVKEDLRAIIRASRQAGAEVVLLAVPRLSLLGAVTGQLPDAKIYGELASEEKVPLLPGIIAGILSEPQLKADPIHPNAAGYRRLASEVTAQLRHIGLLGQP</sequence>
<evidence type="ECO:0000313" key="2">
    <source>
        <dbReference type="EMBL" id="EXI64571.1"/>
    </source>
</evidence>
<name>A0A011MPS8_9PROT</name>
<dbReference type="PANTHER" id="PTHR30383:SF24">
    <property type="entry name" value="THIOESTERASE 1_PROTEASE 1_LYSOPHOSPHOLIPASE L1"/>
    <property type="match status" value="1"/>
</dbReference>
<dbReference type="CDD" id="cd01822">
    <property type="entry name" value="Lysophospholipase_L1_like"/>
    <property type="match status" value="1"/>
</dbReference>
<organism evidence="2 3">
    <name type="scientific">Candidatus Accumulibacter adjunctus</name>
    <dbReference type="NCBI Taxonomy" id="1454001"/>
    <lineage>
        <taxon>Bacteria</taxon>
        <taxon>Pseudomonadati</taxon>
        <taxon>Pseudomonadota</taxon>
        <taxon>Betaproteobacteria</taxon>
        <taxon>Candidatus Accumulibacter</taxon>
    </lineage>
</organism>
<dbReference type="Pfam" id="PF13472">
    <property type="entry name" value="Lipase_GDSL_2"/>
    <property type="match status" value="1"/>
</dbReference>
<keyword evidence="2" id="KW-0378">Hydrolase</keyword>
<dbReference type="GO" id="GO:0106435">
    <property type="term" value="F:carboxylesterase activity"/>
    <property type="evidence" value="ECO:0007669"/>
    <property type="project" value="UniProtKB-EC"/>
</dbReference>
<dbReference type="EMBL" id="JFAX01000033">
    <property type="protein sequence ID" value="EXI64571.1"/>
    <property type="molecule type" value="Genomic_DNA"/>
</dbReference>
<evidence type="ECO:0000259" key="1">
    <source>
        <dbReference type="Pfam" id="PF13472"/>
    </source>
</evidence>
<proteinExistence type="predicted"/>
<dbReference type="GO" id="GO:0004622">
    <property type="term" value="F:phosphatidylcholine lysophospholipase activity"/>
    <property type="evidence" value="ECO:0007669"/>
    <property type="project" value="TreeGrafter"/>
</dbReference>
<reference evidence="2" key="1">
    <citation type="submission" date="2014-02" db="EMBL/GenBank/DDBJ databases">
        <title>Expanding our view of genomic diversity in Candidatus Accumulibacter clades.</title>
        <authorList>
            <person name="Skennerton C.T."/>
            <person name="Barr J.J."/>
            <person name="Slater F.R."/>
            <person name="Bond P.L."/>
            <person name="Tyson G.W."/>
        </authorList>
    </citation>
    <scope>NUCLEOTIDE SEQUENCE [LARGE SCALE GENOMIC DNA]</scope>
</reference>
<comment type="caution">
    <text evidence="2">The sequence shown here is derived from an EMBL/GenBank/DDBJ whole genome shotgun (WGS) entry which is preliminary data.</text>
</comment>
<dbReference type="SUPFAM" id="SSF52266">
    <property type="entry name" value="SGNH hydrolase"/>
    <property type="match status" value="1"/>
</dbReference>
<dbReference type="Gene3D" id="3.40.50.1110">
    <property type="entry name" value="SGNH hydrolase"/>
    <property type="match status" value="1"/>
</dbReference>
<dbReference type="InterPro" id="IPR013830">
    <property type="entry name" value="SGNH_hydro"/>
</dbReference>
<dbReference type="PATRIC" id="fig|1454001.3.peg.3693"/>
<dbReference type="EC" id="3.1.1.1" evidence="2"/>
<gene>
    <name evidence="2" type="primary">tesA_2</name>
    <name evidence="2" type="ORF">AW08_03655</name>
</gene>
<dbReference type="InterPro" id="IPR036514">
    <property type="entry name" value="SGNH_hydro_sf"/>
</dbReference>
<accession>A0A011MPS8</accession>
<keyword evidence="3" id="KW-1185">Reference proteome</keyword>
<dbReference type="Proteomes" id="UP000020218">
    <property type="component" value="Unassembled WGS sequence"/>
</dbReference>
<feature type="domain" description="SGNH hydrolase-type esterase" evidence="1">
    <location>
        <begin position="45"/>
        <end position="202"/>
    </location>
</feature>
<evidence type="ECO:0000313" key="3">
    <source>
        <dbReference type="Proteomes" id="UP000020218"/>
    </source>
</evidence>
<protein>
    <submittedName>
        <fullName evidence="2">Esterase TesA</fullName>
        <ecNumber evidence="2">3.1.1.1</ecNumber>
    </submittedName>
</protein>
<dbReference type="STRING" id="1454001.AW08_03655"/>
<dbReference type="AlphaFoldDB" id="A0A011MPS8"/>
<dbReference type="InterPro" id="IPR051532">
    <property type="entry name" value="Ester_Hydrolysis_Enzymes"/>
</dbReference>